<sequence>MEEIKNMNFFKKKNSQTNSKLTKPDIEKLLQEAYQANPKCYEKEDGTLLIGLALTEDTDSLFPIVPEEQWAIEGKTISEWIITMVSLTNPQGGIIGQMEYHEAIKRLEPFILMKKDNWALIRAMTHEELDSLFGNLPRKLY</sequence>
<dbReference type="AlphaFoldDB" id="A0AAE3DPC2"/>
<proteinExistence type="predicted"/>
<name>A0AAE3DPC2_9FIRM</name>
<dbReference type="RefSeq" id="WP_007889405.1">
    <property type="nucleotide sequence ID" value="NZ_JAJEQF010000073.1"/>
</dbReference>
<keyword evidence="2" id="KW-1185">Reference proteome</keyword>
<organism evidence="1 2">
    <name type="scientific">Gallintestinimicrobium propionicum</name>
    <dbReference type="NCBI Taxonomy" id="2981770"/>
    <lineage>
        <taxon>Bacteria</taxon>
        <taxon>Bacillati</taxon>
        <taxon>Bacillota</taxon>
        <taxon>Clostridia</taxon>
        <taxon>Lachnospirales</taxon>
        <taxon>Lachnospiraceae</taxon>
        <taxon>Gallintestinimicrobium</taxon>
    </lineage>
</organism>
<evidence type="ECO:0000313" key="1">
    <source>
        <dbReference type="EMBL" id="MCC2169219.1"/>
    </source>
</evidence>
<dbReference type="GeneID" id="75160571"/>
<comment type="caution">
    <text evidence="1">The sequence shown here is derived from an EMBL/GenBank/DDBJ whole genome shotgun (WGS) entry which is preliminary data.</text>
</comment>
<gene>
    <name evidence="1" type="ORF">LKD45_16295</name>
</gene>
<dbReference type="Proteomes" id="UP001199355">
    <property type="component" value="Unassembled WGS sequence"/>
</dbReference>
<protein>
    <submittedName>
        <fullName evidence="1">Uncharacterized protein</fullName>
    </submittedName>
</protein>
<reference evidence="1 2" key="1">
    <citation type="submission" date="2021-10" db="EMBL/GenBank/DDBJ databases">
        <title>Anaerobic single-cell dispensing facilitates the cultivation of human gut bacteria.</title>
        <authorList>
            <person name="Afrizal A."/>
        </authorList>
    </citation>
    <scope>NUCLEOTIDE SEQUENCE [LARGE SCALE GENOMIC DNA]</scope>
    <source>
        <strain evidence="1 2">CLA-AA-H244</strain>
    </source>
</reference>
<accession>A0AAE3DPC2</accession>
<evidence type="ECO:0000313" key="2">
    <source>
        <dbReference type="Proteomes" id="UP001199355"/>
    </source>
</evidence>
<dbReference type="EMBL" id="JAJEQF010000073">
    <property type="protein sequence ID" value="MCC2169219.1"/>
    <property type="molecule type" value="Genomic_DNA"/>
</dbReference>